<sequence length="116" mass="12409">MSITKYSESAGPIGQSIYTFTGVTVPAQYMPRLVATTTVNKAGTNIEYKIAVNYPLVSVVDGANVALNTIRANLSFTALQSVINTDEKLRVLDEIVSFITANKANIIDGNVLTVTP</sequence>
<dbReference type="PDB" id="6YF7">
    <property type="method" value="X-ray"/>
    <property type="resolution" value="3.40 A"/>
    <property type="chains" value="AA/AB/AC/AD/AE/AF/AG/AH/AI/AJ/AK/AL/AM/AN/AO/AP/AQ/AR/AS/AT/AU/AV/AW/AX/AY/AZ/BA/BB/BC/BD=2-116"/>
</dbReference>
<keyword evidence="1" id="KW-0946">Virion</keyword>
<reference evidence="2" key="2">
    <citation type="journal article" date="2020" name="Sci. Adv.">
        <title>Three-dimensional structure of 22 uncultured ssRNA bacteriophages: Flexibility of the coat protein fold and variations in particle shapes.</title>
        <authorList>
            <person name="Rumnieks J."/>
            <person name="Lieknina I."/>
            <person name="Kalnins G."/>
            <person name="Sisovs M."/>
            <person name="Akopjana I."/>
            <person name="Bogans J."/>
            <person name="Tars K."/>
        </authorList>
    </citation>
    <scope>X-RAY CRYSTALLOGRAPHY (3.40 ANGSTROMS) OF 2-116</scope>
</reference>
<reference evidence="1" key="1">
    <citation type="submission" date="2013-09" db="EMBL/GenBank/DDBJ databases">
        <title>Virus sequences identified in SF wastewater.</title>
        <authorList>
            <person name="Greninger A.L."/>
            <person name="Kellogg M."/>
            <person name="DeRisi J.L."/>
        </authorList>
    </citation>
    <scope>NUCLEOTIDE SEQUENCE</scope>
</reference>
<keyword evidence="2" id="KW-0002">3D-structure</keyword>
<evidence type="ECO:0000313" key="1">
    <source>
        <dbReference type="EMBL" id="AID50433.1"/>
    </source>
</evidence>
<evidence type="ECO:0007829" key="2">
    <source>
        <dbReference type="PDB" id="6YF7"/>
    </source>
</evidence>
<proteinExistence type="evidence at protein level"/>
<keyword evidence="1" id="KW-0167">Capsid protein</keyword>
<dbReference type="EMBL" id="KF616864">
    <property type="protein sequence ID" value="AID50433.1"/>
    <property type="molecule type" value="Genomic_RNA"/>
</dbReference>
<name>A0A068EP60_9VIRU</name>
<organism evidence="1">
    <name type="scientific">Marine phage AC</name>
    <dbReference type="NCBI Taxonomy" id="1414768"/>
    <lineage>
        <taxon>Viruses</taxon>
        <taxon>environmental samples</taxon>
    </lineage>
</organism>
<dbReference type="GO" id="GO:0019028">
    <property type="term" value="C:viral capsid"/>
    <property type="evidence" value="ECO:0007669"/>
    <property type="project" value="UniProtKB-KW"/>
</dbReference>
<protein>
    <submittedName>
        <fullName evidence="1">Coat protein</fullName>
    </submittedName>
</protein>
<accession>A0A068EP60</accession>